<gene>
    <name evidence="2" type="ORF">D0502_05540</name>
</gene>
<evidence type="ECO:0000313" key="2">
    <source>
        <dbReference type="EMBL" id="MCX7578849.1"/>
    </source>
</evidence>
<evidence type="ECO:0000313" key="3">
    <source>
        <dbReference type="Proteomes" id="UP001080333"/>
    </source>
</evidence>
<reference evidence="2" key="1">
    <citation type="submission" date="2018-08" db="EMBL/GenBank/DDBJ databases">
        <title>Draft genome sequences of Leuconostoc spp. and Weissella spp. with biocontrol potential.</title>
        <authorList>
            <person name="Lo R."/>
            <person name="Ho V.T.T."/>
            <person name="Turner M.S."/>
        </authorList>
    </citation>
    <scope>NUCLEOTIDE SEQUENCE</scope>
    <source>
        <strain evidence="2">156</strain>
    </source>
</reference>
<dbReference type="PANTHER" id="PTHR38733:SF1">
    <property type="entry name" value="TYPE IV METHYL-DIRECTED RESTRICTION ENZYME ECOKMCRBC"/>
    <property type="match status" value="1"/>
</dbReference>
<evidence type="ECO:0000256" key="1">
    <source>
        <dbReference type="SAM" id="Phobius"/>
    </source>
</evidence>
<dbReference type="AlphaFoldDB" id="A0A9X3E7J7"/>
<accession>A0A9X3E7J7</accession>
<keyword evidence="1" id="KW-1133">Transmembrane helix</keyword>
<protein>
    <submittedName>
        <fullName evidence="2">Uncharacterized protein</fullName>
    </submittedName>
</protein>
<proteinExistence type="predicted"/>
<sequence length="286" mass="33325">MKVKSWIGSKQHIIKRVLKMKTILITDNTMNDKSKLNSISLLTNQILDKTLNQLEEEDLFVFPNIKDNSDDLSGDQMVLQSVNNSYRSSNVMGFLGFDDEELIIQSRFSLVQDDEQQNDDYFFQYLLEKVLDQPNVTDFETSFSQSERIFNLYIFLFPLYLKKAMRKGLYKTYVLRSYNNSNVKGIIDVKKHVQVNTPFVGNVAFKQREFSFDNALNQLVRHTIEYIKTKEFGKIILANVEINQIKSLNLHQIINILTEIGLLQITNIILLDMLIIMSIVYYSVYA</sequence>
<dbReference type="Proteomes" id="UP001080333">
    <property type="component" value="Unassembled WGS sequence"/>
</dbReference>
<organism evidence="2 3">
    <name type="scientific">Leuconostoc falkenbergense</name>
    <dbReference type="NCBI Taxonomy" id="2766470"/>
    <lineage>
        <taxon>Bacteria</taxon>
        <taxon>Bacillati</taxon>
        <taxon>Bacillota</taxon>
        <taxon>Bacilli</taxon>
        <taxon>Lactobacillales</taxon>
        <taxon>Lactobacillaceae</taxon>
        <taxon>Leuconostoc</taxon>
    </lineage>
</organism>
<feature type="transmembrane region" description="Helical" evidence="1">
    <location>
        <begin position="260"/>
        <end position="284"/>
    </location>
</feature>
<comment type="caution">
    <text evidence="2">The sequence shown here is derived from an EMBL/GenBank/DDBJ whole genome shotgun (WGS) entry which is preliminary data.</text>
</comment>
<name>A0A9X3E7J7_9LACO</name>
<dbReference type="PANTHER" id="PTHR38733">
    <property type="entry name" value="PROTEIN MCRC"/>
    <property type="match status" value="1"/>
</dbReference>
<dbReference type="InterPro" id="IPR019292">
    <property type="entry name" value="McrC"/>
</dbReference>
<dbReference type="Pfam" id="PF10117">
    <property type="entry name" value="McrBC"/>
    <property type="match status" value="1"/>
</dbReference>
<keyword evidence="1" id="KW-0472">Membrane</keyword>
<keyword evidence="1" id="KW-0812">Transmembrane</keyword>
<dbReference type="EMBL" id="QVOQ01000009">
    <property type="protein sequence ID" value="MCX7578849.1"/>
    <property type="molecule type" value="Genomic_DNA"/>
</dbReference>